<gene>
    <name evidence="7" type="ORF">F4553_007503</name>
</gene>
<feature type="compositionally biased region" description="Basic and acidic residues" evidence="4">
    <location>
        <begin position="422"/>
        <end position="443"/>
    </location>
</feature>
<dbReference type="PROSITE" id="PS50853">
    <property type="entry name" value="FN3"/>
    <property type="match status" value="3"/>
</dbReference>
<dbReference type="EMBL" id="JACHMN010000003">
    <property type="protein sequence ID" value="MBB5874069.1"/>
    <property type="molecule type" value="Genomic_DNA"/>
</dbReference>
<dbReference type="InterPro" id="IPR003961">
    <property type="entry name" value="FN3_dom"/>
</dbReference>
<protein>
    <recommendedName>
        <fullName evidence="6">Fibronectin type-III domain-containing protein</fullName>
    </recommendedName>
</protein>
<feature type="region of interest" description="Disordered" evidence="4">
    <location>
        <begin position="1672"/>
        <end position="1698"/>
    </location>
</feature>
<feature type="region of interest" description="Disordered" evidence="4">
    <location>
        <begin position="1576"/>
        <end position="1608"/>
    </location>
</feature>
<dbReference type="GO" id="GO:0000272">
    <property type="term" value="P:polysaccharide catabolic process"/>
    <property type="evidence" value="ECO:0007669"/>
    <property type="project" value="UniProtKB-KW"/>
</dbReference>
<keyword evidence="2" id="KW-0378">Hydrolase</keyword>
<organism evidence="7 8">
    <name type="scientific">Allocatelliglobosispora scoriae</name>
    <dbReference type="NCBI Taxonomy" id="643052"/>
    <lineage>
        <taxon>Bacteria</taxon>
        <taxon>Bacillati</taxon>
        <taxon>Actinomycetota</taxon>
        <taxon>Actinomycetes</taxon>
        <taxon>Micromonosporales</taxon>
        <taxon>Micromonosporaceae</taxon>
        <taxon>Allocatelliglobosispora</taxon>
    </lineage>
</organism>
<dbReference type="InterPro" id="IPR036116">
    <property type="entry name" value="FN3_sf"/>
</dbReference>
<keyword evidence="3" id="KW-0624">Polysaccharide degradation</keyword>
<evidence type="ECO:0000313" key="7">
    <source>
        <dbReference type="EMBL" id="MBB5874069.1"/>
    </source>
</evidence>
<comment type="caution">
    <text evidence="7">The sequence shown here is derived from an EMBL/GenBank/DDBJ whole genome shotgun (WGS) entry which is preliminary data.</text>
</comment>
<feature type="region of interest" description="Disordered" evidence="4">
    <location>
        <begin position="1952"/>
        <end position="1978"/>
    </location>
</feature>
<dbReference type="Gene3D" id="2.60.40.10">
    <property type="entry name" value="Immunoglobulins"/>
    <property type="match status" value="4"/>
</dbReference>
<dbReference type="CDD" id="cd00063">
    <property type="entry name" value="FN3"/>
    <property type="match status" value="3"/>
</dbReference>
<evidence type="ECO:0000259" key="6">
    <source>
        <dbReference type="PROSITE" id="PS50853"/>
    </source>
</evidence>
<feature type="compositionally biased region" description="Low complexity" evidence="4">
    <location>
        <begin position="1952"/>
        <end position="1963"/>
    </location>
</feature>
<keyword evidence="8" id="KW-1185">Reference proteome</keyword>
<feature type="region of interest" description="Disordered" evidence="4">
    <location>
        <begin position="415"/>
        <end position="443"/>
    </location>
</feature>
<dbReference type="InterPro" id="IPR013783">
    <property type="entry name" value="Ig-like_fold"/>
</dbReference>
<feature type="domain" description="Fibronectin type-III" evidence="6">
    <location>
        <begin position="1599"/>
        <end position="1689"/>
    </location>
</feature>
<dbReference type="PANTHER" id="PTHR13817:SF151">
    <property type="entry name" value="TITIN"/>
    <property type="match status" value="1"/>
</dbReference>
<keyword evidence="1" id="KW-0677">Repeat</keyword>
<keyword evidence="3" id="KW-0119">Carbohydrate metabolism</keyword>
<proteinExistence type="predicted"/>
<keyword evidence="5" id="KW-1133">Transmembrane helix</keyword>
<dbReference type="PANTHER" id="PTHR13817">
    <property type="entry name" value="TITIN"/>
    <property type="match status" value="1"/>
</dbReference>
<feature type="transmembrane region" description="Helical" evidence="5">
    <location>
        <begin position="66"/>
        <end position="88"/>
    </location>
</feature>
<dbReference type="InterPro" id="IPR050964">
    <property type="entry name" value="Striated_Muscle_Regulatory"/>
</dbReference>
<name>A0A841C435_9ACTN</name>
<sequence>MSTAQGSANAFYRGQARVPGAADEATGRLGGETLKERRRWLPSFGGIGKLPKRFGRSLRGLKRRTVSSIALVLSAGLFVIAALTAGGFPAADLNLNDGGVWVTNRNLNHFGRFNRPIEQLDAMLLAGGAQPDIDLLQQESTVFLVDRTEGLLRPVDVSGGVLGDNGPALPAKAEVALGAGVVALLDSSNGKLWVRDADKIENLDIAQDPPTAEVGGGSAVAVGTDGTVFAVSSDQDTITSIPRTGERETRKLDVDVEAARITAVGDVPVVLGKGGKLVLPDDVVTIADGGLLQQVGPEGGTVLVATPKQLLEVDLTGGGVRELVGDGSGDPAAPVRLDGCVHAAWGASPPTYVRQCEGAAPEKAVSLQNLPAAADLVFRVNRDAIVLNDAAGGAIYLFERGGEDLGNWQELLEQAKTNPSQKPRDAVRDPRVNTKPAAKDDVLGARPGSAALLHVLDNDSDPDGDILIIRSVTAVKPAGAGTLSIVSGSQILQFTASPGDRTATVSFQYTIDDGRGGSAHAGVTVNVRPEASGNSLPHERPNPQAKDREVAQGGTITFNTLRDWRDDDGDPLLLVGADTASPDRVRFTPAGDITFTAAPNSSAAKKNIQIEVSDGIGTKKATVNVVVVDRDRPPTAENDLFTAVAGQTVTLRPLENDSDPNAGVPGPNPQRLRLTFVSPMKQGASATPNYLAGTIGFTASRPDTYYLEYRVTDGKAEATGRIRVDVRKASSAYAPVAVADQVALRGNGPAVVDVLANDVDLDGDILVVRSVEVPENSGLSVSVIEHRWLRIVLTRSDSGAPRFVLRYVVSDGDRSDTGVVTVALLPQAPENQRPVTVPDIGTVRAGDVVDVDVLANDGDPDGTALSLDPSVIDDDLEGKRGLWLVANGRVRFHAFDKPGTVTANYTARDALGLSDPGRVSVTIIAANAPNQIPMPPPIQARDFAGSTIRIHTPLTGVDPDGDSVVLLGPVSAPQLGRIVQQGIDFFEYEAYPDSAGTDVFTYRVQDAFGGRGTGTIRVGVVPFPDVDSAPVAVDDVYTVAPGTGVRVPVLANDSDVDGDSLLLEPLAPLNPTLPQGASVDRDRVVLNAGGRDGDVVTLRYGISDGRGQRATASIKLISKDSANLAPIARDDAADRLTSPATSVDVDVLANDEDLDGPFDELKIEPIDVGGANKATVTSDGKLRVPLTASARQVAYRLTDGKDASAIAFVRVPGTDNQAPYLRPDAPELEMVSGGELQVDLAELVADPQGRPVTLTNTAAISTSPSAGLRLVPNASTKTGFKLAAAANFRGQAAVVFEVENGSATASLSVKVKVTPSGTTPPVLACPPAEPAAGAPAVLVNLARCVRGGGADGMTFRMTGQAPQGVTARLAGTVLEISATPDAEIGDRGKIALSVTDAKGASANGTIAIVVRPSGLAVAVADTVDAEVGREMTINVVANDLNPFPSSPLKLISVDSDLPGLRFDEGTGDVVFTPAKHGKFTARYVIQDITGKPDRRVSGQLLVTVIDKPTAPGQPVARSVGDEFAVLVWSEPDSRGSRIDGYTVTGSSGFKQTCTGTVCRLTGLTNGRDYRFKVRAHNEAGDGPESSESAVVKPDAKPDAPDAPTTTFGDSSIKLAWAAPSSNGGSAIKEYDVEISPGGTIRTVTTTSYTWTGLTNGAAYTFRVLARNKNLESGFSPSSAPEIPAKAPDAPQAPTGSGVADGVGEQIVVDWVEPPVNGAAITQYRLTVVRAGVVERTINVNGDTTRTTISADNGVNYQFRLVAVNKAGPSQQSPLSAVTVAHGKPFPVTAHSYSDNSGGTGLDGRVTYSLSPPNDNGMAIARYEFDVDGNGTADRSDTGSTGSVTGLANGTSYQIRVRACNDVCGNWSGAGNSVTPYGPVPRPNAGASKLGATQVRLSWSSGGTNGRPLNRVEYRVNGGGWVNGGTSGSVDVGNGNNQTWSIDVRAFDSAGQVSPTASASATTDPPTPPTVTVEKGGSAVGQPGCSAPSCAFIVATLTNFAGGTAYTCSINSSQGALGSVTVTTNGSGNGSRQSLSYFGFPTGWVSVTCAGNTGRRDPWGN</sequence>
<feature type="compositionally biased region" description="Basic and acidic residues" evidence="4">
    <location>
        <begin position="537"/>
        <end position="550"/>
    </location>
</feature>
<dbReference type="GO" id="GO:0016798">
    <property type="term" value="F:hydrolase activity, acting on glycosyl bonds"/>
    <property type="evidence" value="ECO:0007669"/>
    <property type="project" value="UniProtKB-KW"/>
</dbReference>
<keyword evidence="5" id="KW-0812">Transmembrane</keyword>
<feature type="domain" description="Fibronectin type-III" evidence="6">
    <location>
        <begin position="1692"/>
        <end position="1782"/>
    </location>
</feature>
<dbReference type="Pfam" id="PF17963">
    <property type="entry name" value="Big_9"/>
    <property type="match status" value="7"/>
</dbReference>
<accession>A0A841C435</accession>
<dbReference type="Proteomes" id="UP000587527">
    <property type="component" value="Unassembled WGS sequence"/>
</dbReference>
<keyword evidence="5" id="KW-0472">Membrane</keyword>
<evidence type="ECO:0000313" key="8">
    <source>
        <dbReference type="Proteomes" id="UP000587527"/>
    </source>
</evidence>
<dbReference type="SUPFAM" id="SSF49265">
    <property type="entry name" value="Fibronectin type III"/>
    <property type="match status" value="3"/>
</dbReference>
<dbReference type="Pfam" id="PF00041">
    <property type="entry name" value="fn3"/>
    <property type="match status" value="3"/>
</dbReference>
<feature type="domain" description="Fibronectin type-III" evidence="6">
    <location>
        <begin position="1510"/>
        <end position="1598"/>
    </location>
</feature>
<dbReference type="NCBIfam" id="NF012211">
    <property type="entry name" value="tand_rpt_95"/>
    <property type="match status" value="1"/>
</dbReference>
<dbReference type="SMART" id="SM00060">
    <property type="entry name" value="FN3"/>
    <property type="match status" value="5"/>
</dbReference>
<evidence type="ECO:0000256" key="2">
    <source>
        <dbReference type="ARBA" id="ARBA00023295"/>
    </source>
</evidence>
<evidence type="ECO:0000256" key="5">
    <source>
        <dbReference type="SAM" id="Phobius"/>
    </source>
</evidence>
<evidence type="ECO:0000256" key="1">
    <source>
        <dbReference type="ARBA" id="ARBA00022737"/>
    </source>
</evidence>
<dbReference type="RefSeq" id="WP_184845860.1">
    <property type="nucleotide sequence ID" value="NZ_JACHMN010000003.1"/>
</dbReference>
<reference evidence="7 8" key="1">
    <citation type="submission" date="2020-08" db="EMBL/GenBank/DDBJ databases">
        <title>Sequencing the genomes of 1000 actinobacteria strains.</title>
        <authorList>
            <person name="Klenk H.-P."/>
        </authorList>
    </citation>
    <scope>NUCLEOTIDE SEQUENCE [LARGE SCALE GENOMIC DNA]</scope>
    <source>
        <strain evidence="7 8">DSM 45362</strain>
    </source>
</reference>
<feature type="region of interest" description="Disordered" evidence="4">
    <location>
        <begin position="528"/>
        <end position="550"/>
    </location>
</feature>
<evidence type="ECO:0000256" key="3">
    <source>
        <dbReference type="ARBA" id="ARBA00023326"/>
    </source>
</evidence>
<keyword evidence="2" id="KW-0326">Glycosidase</keyword>
<evidence type="ECO:0000256" key="4">
    <source>
        <dbReference type="SAM" id="MobiDB-lite"/>
    </source>
</evidence>